<evidence type="ECO:0000313" key="2">
    <source>
        <dbReference type="EMBL" id="CAB4951128.1"/>
    </source>
</evidence>
<feature type="region of interest" description="Disordered" evidence="1">
    <location>
        <begin position="1"/>
        <end position="21"/>
    </location>
</feature>
<dbReference type="EMBL" id="CAFBNE010000045">
    <property type="protein sequence ID" value="CAB4951128.1"/>
    <property type="molecule type" value="Genomic_DNA"/>
</dbReference>
<organism evidence="2">
    <name type="scientific">freshwater metagenome</name>
    <dbReference type="NCBI Taxonomy" id="449393"/>
    <lineage>
        <taxon>unclassified sequences</taxon>
        <taxon>metagenomes</taxon>
        <taxon>ecological metagenomes</taxon>
    </lineage>
</organism>
<evidence type="ECO:0000256" key="1">
    <source>
        <dbReference type="SAM" id="MobiDB-lite"/>
    </source>
</evidence>
<name>A0A6J7K5I1_9ZZZZ</name>
<dbReference type="AlphaFoldDB" id="A0A6J7K5I1"/>
<gene>
    <name evidence="2" type="ORF">UFOPK3772_01550</name>
</gene>
<dbReference type="Gene3D" id="3.40.50.2300">
    <property type="match status" value="1"/>
</dbReference>
<dbReference type="Pfam" id="PF13289">
    <property type="entry name" value="SIR2_2"/>
    <property type="match status" value="1"/>
</dbReference>
<reference evidence="2" key="1">
    <citation type="submission" date="2020-05" db="EMBL/GenBank/DDBJ databases">
        <authorList>
            <person name="Chiriac C."/>
            <person name="Salcher M."/>
            <person name="Ghai R."/>
            <person name="Kavagutti S V."/>
        </authorList>
    </citation>
    <scope>NUCLEOTIDE SEQUENCE</scope>
</reference>
<accession>A0A6J7K5I1</accession>
<dbReference type="InterPro" id="IPR011006">
    <property type="entry name" value="CheY-like_superfamily"/>
</dbReference>
<sequence length="435" mass="47572">MKTQRDETAPGTPPPDTNQMNASFEIPRHLLEQIAAGRCIAFVGAGFSAPTVPAWKVLLQQLAERAELDTDTSEWVEALVSQGGHRDLEAAAQVLQTTMGPQFDIALADILSEEGAAERIKERLRLLAGIPFDAILTTNFDLFLDGEVPGPHAYQRVLRDPPHRWWEPRFWNGTQGAPIVKLHGEVGPVGDAVVFTQRDYRERLYSSPAYMTFLRSLFATRTVLFIGVSFTDAYLNELRSEVLAMLDQDGGDEPVAYAILSDVQPHQVRYLRSHEGLGAISFDTAEGTDWSGFEAILSAIHDATNPRAQLGQAIADRTILWVDPESDDTVDGARLLASAAAYAGGSTRVLAVRTADEALSAIREHGADLLVLDWPVGETVLTAMRAEDLRAPAIVFARSAREQGVRRAALALGATDTIADWPDLFREIERVLGPP</sequence>
<protein>
    <submittedName>
        <fullName evidence="2">Unannotated protein</fullName>
    </submittedName>
</protein>
<dbReference type="SUPFAM" id="SSF52172">
    <property type="entry name" value="CheY-like"/>
    <property type="match status" value="1"/>
</dbReference>
<proteinExistence type="predicted"/>